<evidence type="ECO:0000313" key="2">
    <source>
        <dbReference type="EMBL" id="PPT91411.1"/>
    </source>
</evidence>
<gene>
    <name evidence="2" type="ORF">XthCFBP4691_07745</name>
</gene>
<reference evidence="2 3" key="1">
    <citation type="submission" date="2016-08" db="EMBL/GenBank/DDBJ databases">
        <title>Evolution of the type three secretion system and type three effector repertoires in Xanthomonas.</title>
        <authorList>
            <person name="Merda D."/>
            <person name="Briand M."/>
            <person name="Bosis E."/>
            <person name="Rousseau C."/>
            <person name="Portier P."/>
            <person name="Jacques M.-A."/>
            <person name="Fischer-Le Saux M."/>
        </authorList>
    </citation>
    <scope>NUCLEOTIDE SEQUENCE [LARGE SCALE GENOMIC DNA]</scope>
    <source>
        <strain evidence="2 3">CFBP 4691</strain>
    </source>
</reference>
<dbReference type="OrthoDB" id="9809969at2"/>
<feature type="domain" description="MobA/VirD2-like nuclease" evidence="1">
    <location>
        <begin position="16"/>
        <end position="104"/>
    </location>
</feature>
<dbReference type="InterPro" id="IPR005094">
    <property type="entry name" value="Endonuclease_MobA/VirD2"/>
</dbReference>
<protein>
    <recommendedName>
        <fullName evidence="1">MobA/VirD2-like nuclease domain-containing protein</fullName>
    </recommendedName>
</protein>
<evidence type="ECO:0000259" key="1">
    <source>
        <dbReference type="Pfam" id="PF03432"/>
    </source>
</evidence>
<dbReference type="EMBL" id="MIGX01000027">
    <property type="protein sequence ID" value="PPT91411.1"/>
    <property type="molecule type" value="Genomic_DNA"/>
</dbReference>
<accession>A0A2S6ZGM4</accession>
<keyword evidence="3" id="KW-1185">Reference proteome</keyword>
<name>A0A2S6ZGM4_9XANT</name>
<dbReference type="Proteomes" id="UP000239898">
    <property type="component" value="Unassembled WGS sequence"/>
</dbReference>
<dbReference type="AlphaFoldDB" id="A0A2S6ZGM4"/>
<dbReference type="Pfam" id="PF11843">
    <property type="entry name" value="DUF3363"/>
    <property type="match status" value="1"/>
</dbReference>
<sequence>MRRHLDYIQRDGVGKESIEAKPFGADGELTREDMAAFAERSDADRHSFRLIVSPENGKAMNLEAHTRDLMARMEHDLGTKLDYVAVAHYNTDEPHVHVVIRGKDDRGGDLVMSRDYISNGIRARAGDLATQELGYRNDLDVVRSLAKDLHAERMTALDRRLMTDAERGQDGVIDLRRMPASAMQRAQRDLKLGRLARLKAMGLATEVAPGQWQLAGDAMEKLRGMAQQGQVAAILQPHAAGERALAQSIVSKDNLQEPVQGIVIDRGMANELTGSEYVVIGGFDGKLHYANLGVHAERHMPAPARVGDVVEIGVYSPPVAGAVDRNLVRYARAGIYDPAAHLADVQQWPEDRLPPNVTPEAYVDAHVQRAEALISRGHVSRAETGGYGVPADLVDRVTHDPAMGRDRPAFLRLDVRGSGPLPQQARVVGYTYLDQQIADGAAAKLEATWPHSRSQAALAEALRARADRLVELGVATRNGSTVALAADARPRLQAMELEGAGRRLAARYGTYTSLDAARKFSGRLDGFEALPSGIHAVVVKGDTFTLVPASSGLQKLAGREVAVSVRGGPQLAQGGSMQQARIRFAALDALRHGKDLGIQL</sequence>
<evidence type="ECO:0000313" key="3">
    <source>
        <dbReference type="Proteomes" id="UP000239898"/>
    </source>
</evidence>
<proteinExistence type="predicted"/>
<dbReference type="InterPro" id="IPR021795">
    <property type="entry name" value="DUF3363"/>
</dbReference>
<comment type="caution">
    <text evidence="2">The sequence shown here is derived from an EMBL/GenBank/DDBJ whole genome shotgun (WGS) entry which is preliminary data.</text>
</comment>
<dbReference type="Pfam" id="PF03432">
    <property type="entry name" value="Relaxase"/>
    <property type="match status" value="1"/>
</dbReference>
<organism evidence="2 3">
    <name type="scientific">Xanthomonas theicola</name>
    <dbReference type="NCBI Taxonomy" id="56464"/>
    <lineage>
        <taxon>Bacteria</taxon>
        <taxon>Pseudomonadati</taxon>
        <taxon>Pseudomonadota</taxon>
        <taxon>Gammaproteobacteria</taxon>
        <taxon>Lysobacterales</taxon>
        <taxon>Lysobacteraceae</taxon>
        <taxon>Xanthomonas</taxon>
    </lineage>
</organism>